<dbReference type="Proteomes" id="UP001214521">
    <property type="component" value="Unassembled WGS sequence"/>
</dbReference>
<evidence type="ECO:0008006" key="3">
    <source>
        <dbReference type="Google" id="ProtNLM"/>
    </source>
</evidence>
<dbReference type="RefSeq" id="WP_164157755.1">
    <property type="nucleotide sequence ID" value="NZ_JBFCWN010000001.1"/>
</dbReference>
<dbReference type="EMBL" id="ABLOMU010000006">
    <property type="protein sequence ID" value="EKT4440278.1"/>
    <property type="molecule type" value="Genomic_DNA"/>
</dbReference>
<organism evidence="1 2">
    <name type="scientific">Stenotrophomonas maltophilia</name>
    <name type="common">Pseudomonas maltophilia</name>
    <name type="synonym">Xanthomonas maltophilia</name>
    <dbReference type="NCBI Taxonomy" id="40324"/>
    <lineage>
        <taxon>Bacteria</taxon>
        <taxon>Pseudomonadati</taxon>
        <taxon>Pseudomonadota</taxon>
        <taxon>Gammaproteobacteria</taxon>
        <taxon>Lysobacterales</taxon>
        <taxon>Lysobacteraceae</taxon>
        <taxon>Stenotrophomonas</taxon>
        <taxon>Stenotrophomonas maltophilia group</taxon>
    </lineage>
</organism>
<comment type="caution">
    <text evidence="1">The sequence shown here is derived from an EMBL/GenBank/DDBJ whole genome shotgun (WGS) entry which is preliminary data.</text>
</comment>
<gene>
    <name evidence="1" type="ORF">QEK83_000898</name>
</gene>
<proteinExistence type="predicted"/>
<dbReference type="InterPro" id="IPR011010">
    <property type="entry name" value="DNA_brk_join_enz"/>
</dbReference>
<reference evidence="1" key="1">
    <citation type="submission" date="2022-07" db="EMBL/GenBank/DDBJ databases">
        <authorList>
            <consortium name="Clinical and Environmental Microbiology Branch: Whole genome sequencing antimicrobial resistance pathogens in the healthcare setting"/>
        </authorList>
    </citation>
    <scope>NUCLEOTIDE SEQUENCE</scope>
    <source>
        <strain evidence="1">Stenotrophomonas_maltophilia_2021CK-00905</strain>
    </source>
</reference>
<sequence length="600" mass="66589">MKSLRQATPPVSELSLDGLGINFEDDEWFLRRNVIDGIVETRRLDFSCIPDGWKVPIKIYLALAMLGRLERSTRYALVLYERFIVLRSFAVWCYEEGVDSPSDLSPELICPWTDASRAVGRVEAGATRMRAKFICVEDFLLNVGDVSAVVRAEMVRVGKRMSKEASVAAKKRKVDDDLSEQECLMLLADAIKLIEEDGPTIEAFMGEVMAIEAGRLCSAGRRMNSFYIAKRSLPLNGFRSKALAKLDPRVGYGEQIMLKIAEGAAIFIISLLSSMRPSESRRLTTASVKPSNALGMPAGAETSDLIEGVLSKSGRPHEWVAAPAVSDAIAFLERLGRPIRDHVGTAALFVLNMYRGRGPAEARDDQRGARVDGYVALRRSMRAFAEASIPGLDSEKLNFRPLRRFMARFIARRDRSSLGALAYQYGHLEARITDTYYVGLDRDLSTLLEEENANEVVSAMDDLISAEHVYTNLPTPVIAESISRMNGVLERASTNLEVMRMLGAGVVLGPCDWGYCFYREARSRCDGDANGPNPGKRTPSTCAGCLNFTATAKHAPWWELRRQDLISFLKLRGIPEQSRRIAEERLASTELILKKIGSSL</sequence>
<evidence type="ECO:0000313" key="1">
    <source>
        <dbReference type="EMBL" id="EKT4440278.1"/>
    </source>
</evidence>
<name>A0AAI9C8S0_STEMA</name>
<dbReference type="AlphaFoldDB" id="A0AAI9C8S0"/>
<dbReference type="SUPFAM" id="SSF56349">
    <property type="entry name" value="DNA breaking-rejoining enzymes"/>
    <property type="match status" value="1"/>
</dbReference>
<protein>
    <recommendedName>
        <fullName evidence="3">Integrase</fullName>
    </recommendedName>
</protein>
<accession>A0AAI9C8S0</accession>
<evidence type="ECO:0000313" key="2">
    <source>
        <dbReference type="Proteomes" id="UP001214521"/>
    </source>
</evidence>
<dbReference type="GO" id="GO:0003677">
    <property type="term" value="F:DNA binding"/>
    <property type="evidence" value="ECO:0007669"/>
    <property type="project" value="InterPro"/>
</dbReference>